<dbReference type="RefSeq" id="WP_269659234.1">
    <property type="nucleotide sequence ID" value="NZ_CP114413.1"/>
</dbReference>
<evidence type="ECO:0000259" key="3">
    <source>
        <dbReference type="Pfam" id="PF14339"/>
    </source>
</evidence>
<gene>
    <name evidence="4" type="ORF">STRCI_002773</name>
</gene>
<feature type="region of interest" description="Disordered" evidence="1">
    <location>
        <begin position="158"/>
        <end position="194"/>
    </location>
</feature>
<organism evidence="4 5">
    <name type="scientific">Streptomyces cinnabarinus</name>
    <dbReference type="NCBI Taxonomy" id="67287"/>
    <lineage>
        <taxon>Bacteria</taxon>
        <taxon>Bacillati</taxon>
        <taxon>Actinomycetota</taxon>
        <taxon>Actinomycetes</taxon>
        <taxon>Kitasatosporales</taxon>
        <taxon>Streptomycetaceae</taxon>
        <taxon>Streptomyces</taxon>
    </lineage>
</organism>
<reference evidence="4" key="1">
    <citation type="submission" date="2022-12" db="EMBL/GenBank/DDBJ databases">
        <authorList>
            <person name="Ruckert C."/>
            <person name="Busche T."/>
            <person name="Kalinowski J."/>
            <person name="Wittmann C."/>
        </authorList>
    </citation>
    <scope>NUCLEOTIDE SEQUENCE</scope>
    <source>
        <strain evidence="4">DSM 40467</strain>
    </source>
</reference>
<evidence type="ECO:0000256" key="1">
    <source>
        <dbReference type="SAM" id="MobiDB-lite"/>
    </source>
</evidence>
<feature type="chain" id="PRO_5047509479" evidence="2">
    <location>
        <begin position="24"/>
        <end position="304"/>
    </location>
</feature>
<evidence type="ECO:0000313" key="4">
    <source>
        <dbReference type="EMBL" id="WAZ21589.1"/>
    </source>
</evidence>
<evidence type="ECO:0000313" key="5">
    <source>
        <dbReference type="Proteomes" id="UP001164439"/>
    </source>
</evidence>
<dbReference type="Pfam" id="PF14339">
    <property type="entry name" value="DUF4394"/>
    <property type="match status" value="1"/>
</dbReference>
<evidence type="ECO:0000256" key="2">
    <source>
        <dbReference type="SAM" id="SignalP"/>
    </source>
</evidence>
<keyword evidence="2" id="KW-0732">Signal</keyword>
<sequence>MRKQAVIGAAVLALAIGSGGYVAASDGPERSGSAVATQTGSGAGFSGAAGDRLRATGLTADQRLVSFRLDRPGSVLPLGKVSGLQGDTRLVGIDYRVQNGKLYGVGDRGGIYTVREIGARATKVSQLGVALQGSSFGVDFNPAANRLRVVSDTGQNLRHNIDDPAGAPAAGSTAVDGTLTNPPVPPATTGTTANGVTGVAYTNNDLSAATATTLFDLDTAQDRVSVQSPANAGSLAPTGGLGVDAPADSGFDIYSSAGRGTNTGYAVTGSRVLRVDVLTGAARSTGSFPQGRQVVDLAIPLKQG</sequence>
<feature type="signal peptide" evidence="2">
    <location>
        <begin position="1"/>
        <end position="23"/>
    </location>
</feature>
<protein>
    <submittedName>
        <fullName evidence="4">DUF4394 domain-containing protein</fullName>
    </submittedName>
</protein>
<dbReference type="InterPro" id="IPR025507">
    <property type="entry name" value="DUF4394"/>
</dbReference>
<feature type="domain" description="DUF4394" evidence="3">
    <location>
        <begin position="63"/>
        <end position="298"/>
    </location>
</feature>
<dbReference type="Proteomes" id="UP001164439">
    <property type="component" value="Chromosome"/>
</dbReference>
<keyword evidence="5" id="KW-1185">Reference proteome</keyword>
<name>A0ABY7KF82_9ACTN</name>
<dbReference type="EMBL" id="CP114413">
    <property type="protein sequence ID" value="WAZ21589.1"/>
    <property type="molecule type" value="Genomic_DNA"/>
</dbReference>
<proteinExistence type="predicted"/>
<accession>A0ABY7KF82</accession>